<reference evidence="1" key="1">
    <citation type="submission" date="2019-02" db="EMBL/GenBank/DDBJ databases">
        <authorList>
            <person name="Gruber-Vodicka R. H."/>
            <person name="Seah K. B. B."/>
        </authorList>
    </citation>
    <scope>NUCLEOTIDE SEQUENCE</scope>
    <source>
        <strain evidence="1">BECK_DK161</strain>
    </source>
</reference>
<protein>
    <submittedName>
        <fullName evidence="1">Uncharacterized protein</fullName>
    </submittedName>
</protein>
<evidence type="ECO:0000313" key="1">
    <source>
        <dbReference type="EMBL" id="VFJ45431.1"/>
    </source>
</evidence>
<sequence length="63" mass="7213">MSSTQKQGRAAVWFSQASDELKSLGKGGVRIEKCALLPYWREARYSVAERAVFEFMSTEFTEF</sequence>
<proteinExistence type="predicted"/>
<name>A0A450S196_9GAMM</name>
<dbReference type="AlphaFoldDB" id="A0A450S196"/>
<dbReference type="EMBL" id="CAADEY010000011">
    <property type="protein sequence ID" value="VFJ45431.1"/>
    <property type="molecule type" value="Genomic_DNA"/>
</dbReference>
<gene>
    <name evidence="1" type="ORF">BECKDK2373C_GA0170839_101125</name>
</gene>
<accession>A0A450S196</accession>
<organism evidence="1">
    <name type="scientific">Candidatus Kentrum sp. DK</name>
    <dbReference type="NCBI Taxonomy" id="2126562"/>
    <lineage>
        <taxon>Bacteria</taxon>
        <taxon>Pseudomonadati</taxon>
        <taxon>Pseudomonadota</taxon>
        <taxon>Gammaproteobacteria</taxon>
        <taxon>Candidatus Kentrum</taxon>
    </lineage>
</organism>